<evidence type="ECO:0000313" key="2">
    <source>
        <dbReference type="Proteomes" id="UP000289437"/>
    </source>
</evidence>
<comment type="caution">
    <text evidence="1">The sequence shown here is derived from an EMBL/GenBank/DDBJ whole genome shotgun (WGS) entry which is preliminary data.</text>
</comment>
<proteinExistence type="predicted"/>
<reference evidence="1 2" key="1">
    <citation type="submission" date="2018-11" db="EMBL/GenBank/DDBJ databases">
        <authorList>
            <person name="Mardanov A.V."/>
            <person name="Ravin N.V."/>
            <person name="Dedysh S.N."/>
        </authorList>
    </citation>
    <scope>NUCLEOTIDE SEQUENCE [LARGE SCALE GENOMIC DNA]</scope>
    <source>
        <strain evidence="1 2">AF10</strain>
    </source>
</reference>
<dbReference type="EMBL" id="RDSM01000002">
    <property type="protein sequence ID" value="RXH56698.1"/>
    <property type="molecule type" value="Genomic_DNA"/>
</dbReference>
<organism evidence="1 2">
    <name type="scientific">Granulicella sibirica</name>
    <dbReference type="NCBI Taxonomy" id="2479048"/>
    <lineage>
        <taxon>Bacteria</taxon>
        <taxon>Pseudomonadati</taxon>
        <taxon>Acidobacteriota</taxon>
        <taxon>Terriglobia</taxon>
        <taxon>Terriglobales</taxon>
        <taxon>Acidobacteriaceae</taxon>
        <taxon>Granulicella</taxon>
    </lineage>
</organism>
<sequence>MARFSVREQQLQDLLSHRRVATAGFGEQHLPGVFFLQDRHLKYAFYFFPAVERHGENM</sequence>
<protein>
    <submittedName>
        <fullName evidence="1">Uncharacterized protein</fullName>
    </submittedName>
</protein>
<dbReference type="Proteomes" id="UP000289437">
    <property type="component" value="Unassembled WGS sequence"/>
</dbReference>
<keyword evidence="2" id="KW-1185">Reference proteome</keyword>
<accession>A0A4Q0T3U0</accession>
<name>A0A4Q0T3U0_9BACT</name>
<gene>
    <name evidence="1" type="ORF">GRAN_3555</name>
</gene>
<dbReference type="AlphaFoldDB" id="A0A4Q0T3U0"/>
<evidence type="ECO:0000313" key="1">
    <source>
        <dbReference type="EMBL" id="RXH56698.1"/>
    </source>
</evidence>
<reference evidence="2" key="2">
    <citation type="submission" date="2019-02" db="EMBL/GenBank/DDBJ databases">
        <title>Granulicella sibirica sp. nov., a psychrotolerant acidobacterium isolated from an organic soil layer in forested tundra, West Siberia.</title>
        <authorList>
            <person name="Oshkin I.Y."/>
            <person name="Kulichevskaya I.S."/>
            <person name="Rijpstra W.I.C."/>
            <person name="Sinninghe Damste J.S."/>
            <person name="Rakitin A.L."/>
            <person name="Ravin N.V."/>
            <person name="Dedysh S.N."/>
        </authorList>
    </citation>
    <scope>NUCLEOTIDE SEQUENCE [LARGE SCALE GENOMIC DNA]</scope>
    <source>
        <strain evidence="2">AF10</strain>
    </source>
</reference>